<feature type="signal peptide" evidence="1">
    <location>
        <begin position="1"/>
        <end position="22"/>
    </location>
</feature>
<protein>
    <submittedName>
        <fullName evidence="2">Uncharacterized protein</fullName>
    </submittedName>
</protein>
<dbReference type="EMBL" id="JAODUO010001208">
    <property type="protein sequence ID" value="KAK2168988.1"/>
    <property type="molecule type" value="Genomic_DNA"/>
</dbReference>
<accession>A0AAD9KEG0</accession>
<keyword evidence="3" id="KW-1185">Reference proteome</keyword>
<evidence type="ECO:0000313" key="3">
    <source>
        <dbReference type="Proteomes" id="UP001209878"/>
    </source>
</evidence>
<dbReference type="AlphaFoldDB" id="A0AAD9KEG0"/>
<feature type="chain" id="PRO_5042121988" evidence="1">
    <location>
        <begin position="23"/>
        <end position="106"/>
    </location>
</feature>
<proteinExistence type="predicted"/>
<dbReference type="Proteomes" id="UP001209878">
    <property type="component" value="Unassembled WGS sequence"/>
</dbReference>
<name>A0AAD9KEG0_RIDPI</name>
<sequence length="106" mass="12457">MTSSKLLLVFVVCVALVVPSRAWLFSKDDGDDIEEQFDYEDYKRLREFMPDMPTCDENCDSDHEFCVMFGCLEPHGKGRKEWCVRSCAYLRDQCRAECKEKGFMLY</sequence>
<gene>
    <name evidence="2" type="ORF">NP493_1209g00000</name>
</gene>
<keyword evidence="1" id="KW-0732">Signal</keyword>
<reference evidence="2" key="1">
    <citation type="journal article" date="2023" name="Mol. Biol. Evol.">
        <title>Third-Generation Sequencing Reveals the Adaptive Role of the Epigenome in Three Deep-Sea Polychaetes.</title>
        <authorList>
            <person name="Perez M."/>
            <person name="Aroh O."/>
            <person name="Sun Y."/>
            <person name="Lan Y."/>
            <person name="Juniper S.K."/>
            <person name="Young C.R."/>
            <person name="Angers B."/>
            <person name="Qian P.Y."/>
        </authorList>
    </citation>
    <scope>NUCLEOTIDE SEQUENCE</scope>
    <source>
        <strain evidence="2">R07B-5</strain>
    </source>
</reference>
<organism evidence="2 3">
    <name type="scientific">Ridgeia piscesae</name>
    <name type="common">Tubeworm</name>
    <dbReference type="NCBI Taxonomy" id="27915"/>
    <lineage>
        <taxon>Eukaryota</taxon>
        <taxon>Metazoa</taxon>
        <taxon>Spiralia</taxon>
        <taxon>Lophotrochozoa</taxon>
        <taxon>Annelida</taxon>
        <taxon>Polychaeta</taxon>
        <taxon>Sedentaria</taxon>
        <taxon>Canalipalpata</taxon>
        <taxon>Sabellida</taxon>
        <taxon>Siboglinidae</taxon>
        <taxon>Ridgeia</taxon>
    </lineage>
</organism>
<evidence type="ECO:0000256" key="1">
    <source>
        <dbReference type="SAM" id="SignalP"/>
    </source>
</evidence>
<evidence type="ECO:0000313" key="2">
    <source>
        <dbReference type="EMBL" id="KAK2168988.1"/>
    </source>
</evidence>
<comment type="caution">
    <text evidence="2">The sequence shown here is derived from an EMBL/GenBank/DDBJ whole genome shotgun (WGS) entry which is preliminary data.</text>
</comment>